<keyword evidence="2" id="KW-1185">Reference proteome</keyword>
<name>A0A366D8S5_9GAMM</name>
<dbReference type="RefSeq" id="WP_113872801.1">
    <property type="nucleotide sequence ID" value="NZ_QNRF01000001.1"/>
</dbReference>
<dbReference type="EMBL" id="QNRF01000001">
    <property type="protein sequence ID" value="RBO85899.1"/>
    <property type="molecule type" value="Genomic_DNA"/>
</dbReference>
<evidence type="ECO:0000313" key="2">
    <source>
        <dbReference type="Proteomes" id="UP000252086"/>
    </source>
</evidence>
<proteinExistence type="predicted"/>
<accession>A0A366D8S5</accession>
<reference evidence="1 2" key="1">
    <citation type="submission" date="2018-06" db="EMBL/GenBank/DDBJ databases">
        <title>Genomic Encyclopedia of Type Strains, Phase III (KMG-III): the genomes of soil and plant-associated and newly described type strains.</title>
        <authorList>
            <person name="Whitman W."/>
        </authorList>
    </citation>
    <scope>NUCLEOTIDE SEQUENCE [LARGE SCALE GENOMIC DNA]</scope>
    <source>
        <strain evidence="1 2">CECT 7732</strain>
    </source>
</reference>
<comment type="caution">
    <text evidence="1">The sequence shown here is derived from an EMBL/GenBank/DDBJ whole genome shotgun (WGS) entry which is preliminary data.</text>
</comment>
<dbReference type="Proteomes" id="UP000252086">
    <property type="component" value="Unassembled WGS sequence"/>
</dbReference>
<gene>
    <name evidence="1" type="ORF">DFP76_101174</name>
</gene>
<sequence length="229" mass="25554">MKYDFQLTINGERVPLVSHDICLDDSRPGRASFVVQSDTALSGLVYFSFSINGKQQHGHFYGYVENSVAASQSTQSLFCREKSNLLEMSVPMALRHATLADVLNAVKEQTGLDFTWAKQASYSQQQVAHFVNTGSGFHLLNSLAKVFAIPDFTWMQKRDGSVFVGAWQDGHWSNSPISVPYDILDKQLATKSAELLAIPGLRAGYQINGKRLHQVRLIDSKMVISWKKP</sequence>
<dbReference type="AlphaFoldDB" id="A0A366D8S5"/>
<dbReference type="OrthoDB" id="6101337at2"/>
<evidence type="ECO:0000313" key="1">
    <source>
        <dbReference type="EMBL" id="RBO85899.1"/>
    </source>
</evidence>
<protein>
    <submittedName>
        <fullName evidence="1">Uncharacterized protein</fullName>
    </submittedName>
</protein>
<organism evidence="1 2">
    <name type="scientific">Marinomonas aquiplantarum</name>
    <dbReference type="NCBI Taxonomy" id="491951"/>
    <lineage>
        <taxon>Bacteria</taxon>
        <taxon>Pseudomonadati</taxon>
        <taxon>Pseudomonadota</taxon>
        <taxon>Gammaproteobacteria</taxon>
        <taxon>Oceanospirillales</taxon>
        <taxon>Oceanospirillaceae</taxon>
        <taxon>Marinomonas</taxon>
    </lineage>
</organism>